<keyword evidence="6" id="KW-1185">Reference proteome</keyword>
<organism evidence="5 6">
    <name type="scientific">Clostridium omnivorum</name>
    <dbReference type="NCBI Taxonomy" id="1604902"/>
    <lineage>
        <taxon>Bacteria</taxon>
        <taxon>Bacillati</taxon>
        <taxon>Bacillota</taxon>
        <taxon>Clostridia</taxon>
        <taxon>Eubacteriales</taxon>
        <taxon>Clostridiaceae</taxon>
        <taxon>Clostridium</taxon>
    </lineage>
</organism>
<evidence type="ECO:0000313" key="6">
    <source>
        <dbReference type="Proteomes" id="UP001208567"/>
    </source>
</evidence>
<evidence type="ECO:0000256" key="3">
    <source>
        <dbReference type="ARBA" id="ARBA00023270"/>
    </source>
</evidence>
<evidence type="ECO:0000256" key="1">
    <source>
        <dbReference type="ARBA" id="ARBA00001864"/>
    </source>
</evidence>
<reference evidence="5 6" key="1">
    <citation type="journal article" date="2024" name="Int. J. Syst. Evol. Microbiol.">
        <title>Clostridium omnivorum sp. nov., isolated from anoxic soil under the treatment of reductive soil disinfestation.</title>
        <authorList>
            <person name="Ueki A."/>
            <person name="Tonouchi A."/>
            <person name="Kaku N."/>
            <person name="Honma S."/>
            <person name="Ueki K."/>
        </authorList>
    </citation>
    <scope>NUCLEOTIDE SEQUENCE [LARGE SCALE GENOMIC DNA]</scope>
    <source>
        <strain evidence="5 6">E14</strain>
    </source>
</reference>
<dbReference type="HAMAP" id="MF_00214">
    <property type="entry name" value="AroD"/>
    <property type="match status" value="1"/>
</dbReference>
<evidence type="ECO:0000256" key="4">
    <source>
        <dbReference type="HAMAP-Rule" id="MF_00214"/>
    </source>
</evidence>
<feature type="binding site" evidence="4">
    <location>
        <position position="82"/>
    </location>
    <ligand>
        <name>3-dehydroquinate</name>
        <dbReference type="ChEBI" id="CHEBI:32364"/>
    </ligand>
</feature>
<dbReference type="EC" id="4.2.1.10" evidence="4"/>
<proteinExistence type="inferred from homology"/>
<keyword evidence="4" id="KW-0057">Aromatic amino acid biosynthesis</keyword>
<dbReference type="RefSeq" id="WP_264851166.1">
    <property type="nucleotide sequence ID" value="NZ_BRXR01000001.1"/>
</dbReference>
<comment type="function">
    <text evidence="4">Involved in the third step of the chorismate pathway, which leads to the biosynthesis of aromatic amino acids. Catalyzes the cis-dehydration of 3-dehydroquinate (DHQ) and introduces the first double bond of the aromatic ring to yield 3-dehydroshikimate.</text>
</comment>
<dbReference type="SUPFAM" id="SSF51569">
    <property type="entry name" value="Aldolase"/>
    <property type="match status" value="1"/>
</dbReference>
<feature type="binding site" evidence="4">
    <location>
        <position position="232"/>
    </location>
    <ligand>
        <name>3-dehydroquinate</name>
        <dbReference type="ChEBI" id="CHEBI:32364"/>
    </ligand>
</feature>
<evidence type="ECO:0000313" key="5">
    <source>
        <dbReference type="EMBL" id="GLC31842.1"/>
    </source>
</evidence>
<keyword evidence="3 4" id="KW-0704">Schiff base</keyword>
<feature type="binding site" evidence="4">
    <location>
        <position position="236"/>
    </location>
    <ligand>
        <name>3-dehydroquinate</name>
        <dbReference type="ChEBI" id="CHEBI:32364"/>
    </ligand>
</feature>
<dbReference type="CDD" id="cd00502">
    <property type="entry name" value="DHQase_I"/>
    <property type="match status" value="1"/>
</dbReference>
<gene>
    <name evidence="4 5" type="primary">aroD</name>
    <name evidence="5" type="ORF">bsdE14_32520</name>
</gene>
<evidence type="ECO:0000256" key="2">
    <source>
        <dbReference type="ARBA" id="ARBA00023239"/>
    </source>
</evidence>
<comment type="similarity">
    <text evidence="4">Belongs to the type-I 3-dehydroquinase family.</text>
</comment>
<dbReference type="PANTHER" id="PTHR43699">
    <property type="entry name" value="3-DEHYDROQUINATE DEHYDRATASE"/>
    <property type="match status" value="1"/>
</dbReference>
<comment type="catalytic activity">
    <reaction evidence="1 4">
        <text>3-dehydroquinate = 3-dehydroshikimate + H2O</text>
        <dbReference type="Rhea" id="RHEA:21096"/>
        <dbReference type="ChEBI" id="CHEBI:15377"/>
        <dbReference type="ChEBI" id="CHEBI:16630"/>
        <dbReference type="ChEBI" id="CHEBI:32364"/>
        <dbReference type="EC" id="4.2.1.10"/>
    </reaction>
</comment>
<protein>
    <recommendedName>
        <fullName evidence="4">3-dehydroquinate dehydratase</fullName>
        <shortName evidence="4">3-dehydroquinase</shortName>
        <ecNumber evidence="4">4.2.1.10</ecNumber>
    </recommendedName>
    <alternativeName>
        <fullName evidence="4">Type I DHQase</fullName>
    </alternativeName>
    <alternativeName>
        <fullName evidence="4">Type I dehydroquinase</fullName>
        <shortName evidence="4">DHQ1</shortName>
    </alternativeName>
</protein>
<dbReference type="InterPro" id="IPR050146">
    <property type="entry name" value="Type-I_3-dehydroquinase"/>
</dbReference>
<keyword evidence="2 4" id="KW-0456">Lyase</keyword>
<comment type="caution">
    <text evidence="5">The sequence shown here is derived from an EMBL/GenBank/DDBJ whole genome shotgun (WGS) entry which is preliminary data.</text>
</comment>
<comment type="subunit">
    <text evidence="4">Homodimer.</text>
</comment>
<sequence length="254" mass="27901">MSTVKVKDVVIGDGIPKVCVPIVAKTKDKIIEETLSLKNINVDMIEWRVDFFEDALDNEKVKAVLKELVPVLNNVPLIFTFRTTKEGGEKAIDTLEYIQLNKAVIDTGLVDIIDIEAFTGDNFVKEVIRYAHAAGVKVIASNHDFEKTPSKEEIISRLKKMQVMGADIPKIAVMPKSKLDVLELLEATVIMSEEYADRPIVTMAMSGLGVVSRLTGEVFGSAITFGTLNKASAPGQIGAEALFDLLQMLHKNIN</sequence>
<dbReference type="NCBIfam" id="TIGR01093">
    <property type="entry name" value="aroD"/>
    <property type="match status" value="1"/>
</dbReference>
<feature type="active site" description="Schiff-base intermediate with substrate" evidence="4">
    <location>
        <position position="170"/>
    </location>
</feature>
<accession>A0ABQ5N9C4</accession>
<comment type="caution">
    <text evidence="4">Lacks conserved residue(s) required for the propagation of feature annotation.</text>
</comment>
<feature type="binding site" evidence="4">
    <location>
        <position position="213"/>
    </location>
    <ligand>
        <name>3-dehydroquinate</name>
        <dbReference type="ChEBI" id="CHEBI:32364"/>
    </ligand>
</feature>
<dbReference type="Proteomes" id="UP001208567">
    <property type="component" value="Unassembled WGS sequence"/>
</dbReference>
<dbReference type="EMBL" id="BRXR01000001">
    <property type="protein sequence ID" value="GLC31842.1"/>
    <property type="molecule type" value="Genomic_DNA"/>
</dbReference>
<keyword evidence="4" id="KW-0028">Amino-acid biosynthesis</keyword>
<dbReference type="InterPro" id="IPR001381">
    <property type="entry name" value="DHquinase_I"/>
</dbReference>
<dbReference type="Pfam" id="PF01487">
    <property type="entry name" value="DHquinase_I"/>
    <property type="match status" value="1"/>
</dbReference>
<dbReference type="PANTHER" id="PTHR43699:SF1">
    <property type="entry name" value="3-DEHYDROQUINATE DEHYDRATASE"/>
    <property type="match status" value="1"/>
</dbReference>
<feature type="active site" description="Proton donor/acceptor" evidence="4">
    <location>
        <position position="143"/>
    </location>
</feature>
<comment type="pathway">
    <text evidence="4">Metabolic intermediate biosynthesis; chorismate biosynthesis; chorismate from D-erythrose 4-phosphate and phosphoenolpyruvate: step 3/7.</text>
</comment>
<dbReference type="InterPro" id="IPR013785">
    <property type="entry name" value="Aldolase_TIM"/>
</dbReference>
<feature type="binding site" evidence="4">
    <location>
        <begin position="46"/>
        <end position="48"/>
    </location>
    <ligand>
        <name>3-dehydroquinate</name>
        <dbReference type="ChEBI" id="CHEBI:32364"/>
    </ligand>
</feature>
<name>A0ABQ5N9C4_9CLOT</name>
<dbReference type="Gene3D" id="3.20.20.70">
    <property type="entry name" value="Aldolase class I"/>
    <property type="match status" value="1"/>
</dbReference>